<dbReference type="Proteomes" id="UP000029738">
    <property type="component" value="Unassembled WGS sequence"/>
</dbReference>
<dbReference type="EMBL" id="JHEG04000001">
    <property type="protein sequence ID" value="KAF3886381.1"/>
    <property type="molecule type" value="Genomic_DNA"/>
</dbReference>
<dbReference type="EMBL" id="JHEG02000048">
    <property type="protein sequence ID" value="KIE10405.1"/>
    <property type="molecule type" value="Genomic_DNA"/>
</dbReference>
<accession>A0A0C1RDU3</accession>
<dbReference type="AlphaFoldDB" id="A0A0C1RDU3"/>
<dbReference type="OrthoDB" id="582622at2"/>
<dbReference type="RefSeq" id="WP_017744638.1">
    <property type="nucleotide sequence ID" value="NZ_JHEG04000001.1"/>
</dbReference>
<protein>
    <submittedName>
        <fullName evidence="1">DUF2605 domain-containing protein</fullName>
    </submittedName>
</protein>
<reference evidence="2" key="1">
    <citation type="journal article" date="2015" name="Genome Announc.">
        <title>Draft Genome Sequence of Tolypothrix boutellei Strain VB521301.</title>
        <authorList>
            <person name="Chandrababunaidu M.M."/>
            <person name="Singh D."/>
            <person name="Sen D."/>
            <person name="Bhan S."/>
            <person name="Das S."/>
            <person name="Gupta A."/>
            <person name="Adhikary S.P."/>
            <person name="Tripathy S."/>
        </authorList>
    </citation>
    <scope>NUCLEOTIDE SEQUENCE</scope>
    <source>
        <strain evidence="2">VB521301</strain>
    </source>
</reference>
<evidence type="ECO:0000313" key="2">
    <source>
        <dbReference type="EMBL" id="KIE10405.1"/>
    </source>
</evidence>
<reference evidence="1" key="2">
    <citation type="submission" date="2019-11" db="EMBL/GenBank/DDBJ databases">
        <title>Improved Assembly of Tolypothrix boutellei genome.</title>
        <authorList>
            <person name="Sarangi A.N."/>
            <person name="Mukherjee M."/>
            <person name="Ghosh S."/>
            <person name="Singh D."/>
            <person name="Das A."/>
            <person name="Kant S."/>
            <person name="Prusty A."/>
            <person name="Tripathy S."/>
        </authorList>
    </citation>
    <scope>NUCLEOTIDE SEQUENCE</scope>
    <source>
        <strain evidence="1">VB521301</strain>
    </source>
</reference>
<dbReference type="InterPro" id="IPR019728">
    <property type="entry name" value="DUF2605"/>
</dbReference>
<evidence type="ECO:0000313" key="1">
    <source>
        <dbReference type="EMBL" id="KAF3886381.1"/>
    </source>
</evidence>
<dbReference type="STRING" id="1479485.DA73_0217745"/>
<keyword evidence="3" id="KW-1185">Reference proteome</keyword>
<proteinExistence type="predicted"/>
<name>A0A0C1RDU3_9CYAN</name>
<comment type="caution">
    <text evidence="2">The sequence shown here is derived from an EMBL/GenBank/DDBJ whole genome shotgun (WGS) entry which is preliminary data.</text>
</comment>
<evidence type="ECO:0000313" key="3">
    <source>
        <dbReference type="Proteomes" id="UP000029738"/>
    </source>
</evidence>
<dbReference type="Pfam" id="PF10792">
    <property type="entry name" value="DUF2605"/>
    <property type="match status" value="1"/>
</dbReference>
<organism evidence="2">
    <name type="scientific">Tolypothrix bouteillei VB521301</name>
    <dbReference type="NCBI Taxonomy" id="1479485"/>
    <lineage>
        <taxon>Bacteria</taxon>
        <taxon>Bacillati</taxon>
        <taxon>Cyanobacteriota</taxon>
        <taxon>Cyanophyceae</taxon>
        <taxon>Nostocales</taxon>
        <taxon>Tolypothrichaceae</taxon>
        <taxon>Tolypothrix</taxon>
    </lineage>
</organism>
<sequence>MQDSNLSESELLKTVLQPLLEDFQYWFARSRNFLETEQLSFMSPNEQSDLLMRVKQAQAEVNTAKMLFTATDSKVGIDMATLVPWHQLVSQCWNVAMRFRQMRDNEQQRDSI</sequence>
<gene>
    <name evidence="2" type="ORF">DA73_0217745</name>
    <name evidence="1" type="ORF">DA73_0400013510</name>
</gene>